<gene>
    <name evidence="1" type="ORF">Airi01_060500</name>
</gene>
<proteinExistence type="predicted"/>
<evidence type="ECO:0000313" key="2">
    <source>
        <dbReference type="Proteomes" id="UP001165135"/>
    </source>
</evidence>
<organism evidence="1 2">
    <name type="scientific">Actinoallomurus iriomotensis</name>
    <dbReference type="NCBI Taxonomy" id="478107"/>
    <lineage>
        <taxon>Bacteria</taxon>
        <taxon>Bacillati</taxon>
        <taxon>Actinomycetota</taxon>
        <taxon>Actinomycetes</taxon>
        <taxon>Streptosporangiales</taxon>
        <taxon>Thermomonosporaceae</taxon>
        <taxon>Actinoallomurus</taxon>
    </lineage>
</organism>
<dbReference type="EMBL" id="BSTJ01000008">
    <property type="protein sequence ID" value="GLY77783.1"/>
    <property type="molecule type" value="Genomic_DNA"/>
</dbReference>
<accession>A0A9W6VML7</accession>
<name>A0A9W6VML7_9ACTN</name>
<reference evidence="1" key="1">
    <citation type="submission" date="2023-03" db="EMBL/GenBank/DDBJ databases">
        <title>Actinoallomurus iriomotensis NBRC 103681.</title>
        <authorList>
            <person name="Ichikawa N."/>
            <person name="Sato H."/>
            <person name="Tonouchi N."/>
        </authorList>
    </citation>
    <scope>NUCLEOTIDE SEQUENCE</scope>
    <source>
        <strain evidence="1">NBRC 103681</strain>
    </source>
</reference>
<comment type="caution">
    <text evidence="1">The sequence shown here is derived from an EMBL/GenBank/DDBJ whole genome shotgun (WGS) entry which is preliminary data.</text>
</comment>
<sequence>MIHRPRTRYDENDRVFFFVFVLVEEPSLCLLVDGMDVFSVRGRRRARGDEAVLDAGLRDAGDGFVVDTT</sequence>
<dbReference type="AlphaFoldDB" id="A0A9W6VML7"/>
<protein>
    <submittedName>
        <fullName evidence="1">Uncharacterized protein</fullName>
    </submittedName>
</protein>
<evidence type="ECO:0000313" key="1">
    <source>
        <dbReference type="EMBL" id="GLY77783.1"/>
    </source>
</evidence>
<dbReference type="Proteomes" id="UP001165135">
    <property type="component" value="Unassembled WGS sequence"/>
</dbReference>